<dbReference type="SUPFAM" id="SSF51735">
    <property type="entry name" value="NAD(P)-binding Rossmann-fold domains"/>
    <property type="match status" value="1"/>
</dbReference>
<accession>A0A9P4GYW6</accession>
<dbReference type="GO" id="GO:0016491">
    <property type="term" value="F:oxidoreductase activity"/>
    <property type="evidence" value="ECO:0007669"/>
    <property type="project" value="UniProtKB-KW"/>
</dbReference>
<dbReference type="PRINTS" id="PR00081">
    <property type="entry name" value="GDHRDH"/>
</dbReference>
<feature type="non-terminal residue" evidence="2">
    <location>
        <position position="1"/>
    </location>
</feature>
<reference evidence="2" key="1">
    <citation type="journal article" date="2020" name="Stud. Mycol.">
        <title>101 Dothideomycetes genomes: a test case for predicting lifestyles and emergence of pathogens.</title>
        <authorList>
            <person name="Haridas S."/>
            <person name="Albert R."/>
            <person name="Binder M."/>
            <person name="Bloem J."/>
            <person name="Labutti K."/>
            <person name="Salamov A."/>
            <person name="Andreopoulos B."/>
            <person name="Baker S."/>
            <person name="Barry K."/>
            <person name="Bills G."/>
            <person name="Bluhm B."/>
            <person name="Cannon C."/>
            <person name="Castanera R."/>
            <person name="Culley D."/>
            <person name="Daum C."/>
            <person name="Ezra D."/>
            <person name="Gonzalez J."/>
            <person name="Henrissat B."/>
            <person name="Kuo A."/>
            <person name="Liang C."/>
            <person name="Lipzen A."/>
            <person name="Lutzoni F."/>
            <person name="Magnuson J."/>
            <person name="Mondo S."/>
            <person name="Nolan M."/>
            <person name="Ohm R."/>
            <person name="Pangilinan J."/>
            <person name="Park H.-J."/>
            <person name="Ramirez L."/>
            <person name="Alfaro M."/>
            <person name="Sun H."/>
            <person name="Tritt A."/>
            <person name="Yoshinaga Y."/>
            <person name="Zwiers L.-H."/>
            <person name="Turgeon B."/>
            <person name="Goodwin S."/>
            <person name="Spatafora J."/>
            <person name="Crous P."/>
            <person name="Grigoriev I."/>
        </authorList>
    </citation>
    <scope>NUCLEOTIDE SEQUENCE</scope>
    <source>
        <strain evidence="2">CBS 110217</strain>
    </source>
</reference>
<dbReference type="OrthoDB" id="542013at2759"/>
<feature type="non-terminal residue" evidence="2">
    <location>
        <position position="307"/>
    </location>
</feature>
<proteinExistence type="predicted"/>
<dbReference type="PANTHER" id="PTHR43157">
    <property type="entry name" value="PHOSPHATIDYLINOSITOL-GLYCAN BIOSYNTHESIS CLASS F PROTEIN-RELATED"/>
    <property type="match status" value="1"/>
</dbReference>
<gene>
    <name evidence="2" type="ORF">EK21DRAFT_15789</name>
</gene>
<organism evidence="2 3">
    <name type="scientific">Setomelanomma holmii</name>
    <dbReference type="NCBI Taxonomy" id="210430"/>
    <lineage>
        <taxon>Eukaryota</taxon>
        <taxon>Fungi</taxon>
        <taxon>Dikarya</taxon>
        <taxon>Ascomycota</taxon>
        <taxon>Pezizomycotina</taxon>
        <taxon>Dothideomycetes</taxon>
        <taxon>Pleosporomycetidae</taxon>
        <taxon>Pleosporales</taxon>
        <taxon>Pleosporineae</taxon>
        <taxon>Phaeosphaeriaceae</taxon>
        <taxon>Setomelanomma</taxon>
    </lineage>
</organism>
<dbReference type="Gene3D" id="3.40.50.720">
    <property type="entry name" value="NAD(P)-binding Rossmann-like Domain"/>
    <property type="match status" value="1"/>
</dbReference>
<dbReference type="InterPro" id="IPR036291">
    <property type="entry name" value="NAD(P)-bd_dom_sf"/>
</dbReference>
<sequence length="307" mass="32917">DLTGKTCLITGSNSGIGFACAKILSALNISHLILAVRTTAKGKAAAGLLRAQYPSVKFSVWELDMLSYASIQAFAQRCNTLPKLDIAILNAGIGGSSTSKINESTGHEETIQVNYLSTAFLSILLLPILAPSLKDPFAAPGRLTIVGSGTAPFASFPQISADPLLPSFDIPFTGFTAAGERYATSKLLIMMLVHTLSTRIPSTRVIINTVEPGLTADTNLHGNFSGSGALVMRVMKKLSARTPEQAAWTYVDACGVKGEESHGGFVMFWEVCGFPKVMYTDEGRKCTERLWDETMAELQFADVQEVL</sequence>
<protein>
    <submittedName>
        <fullName evidence="2">Short-chain dehydrogenase/reductase family protein</fullName>
    </submittedName>
</protein>
<dbReference type="PANTHER" id="PTHR43157:SF35">
    <property type="entry name" value="DEHYDROGENASE_REDUCTASE FAMILY PROTEIN, PUTATIVE-RELATED"/>
    <property type="match status" value="1"/>
</dbReference>
<dbReference type="Proteomes" id="UP000799777">
    <property type="component" value="Unassembled WGS sequence"/>
</dbReference>
<evidence type="ECO:0000313" key="2">
    <source>
        <dbReference type="EMBL" id="KAF2024507.1"/>
    </source>
</evidence>
<comment type="caution">
    <text evidence="2">The sequence shown here is derived from an EMBL/GenBank/DDBJ whole genome shotgun (WGS) entry which is preliminary data.</text>
</comment>
<dbReference type="InterPro" id="IPR002347">
    <property type="entry name" value="SDR_fam"/>
</dbReference>
<keyword evidence="3" id="KW-1185">Reference proteome</keyword>
<dbReference type="EMBL" id="ML978293">
    <property type="protein sequence ID" value="KAF2024507.1"/>
    <property type="molecule type" value="Genomic_DNA"/>
</dbReference>
<evidence type="ECO:0000313" key="3">
    <source>
        <dbReference type="Proteomes" id="UP000799777"/>
    </source>
</evidence>
<dbReference type="AlphaFoldDB" id="A0A9P4GYW6"/>
<dbReference type="Pfam" id="PF00106">
    <property type="entry name" value="adh_short"/>
    <property type="match status" value="1"/>
</dbReference>
<name>A0A9P4GYW6_9PLEO</name>
<evidence type="ECO:0000256" key="1">
    <source>
        <dbReference type="ARBA" id="ARBA00023002"/>
    </source>
</evidence>
<keyword evidence="1" id="KW-0560">Oxidoreductase</keyword>